<protein>
    <recommendedName>
        <fullName evidence="4">J domain-containing protein</fullName>
    </recommendedName>
</protein>
<feature type="compositionally biased region" description="Basic and acidic residues" evidence="1">
    <location>
        <begin position="15"/>
        <end position="26"/>
    </location>
</feature>
<dbReference type="AlphaFoldDB" id="A0A1S1RMY9"/>
<proteinExistence type="predicted"/>
<reference evidence="3" key="1">
    <citation type="submission" date="2016-07" db="EMBL/GenBank/DDBJ databases">
        <title>Frankia sp. NRRL B-16219 Genome sequencing.</title>
        <authorList>
            <person name="Ghodhbane-Gtari F."/>
            <person name="Swanson E."/>
            <person name="Gueddou A."/>
            <person name="Louati M."/>
            <person name="Nouioui I."/>
            <person name="Hezbri K."/>
            <person name="Abebe-Akele F."/>
            <person name="Simpson S."/>
            <person name="Morris K."/>
            <person name="Thomas K."/>
            <person name="Gtari M."/>
            <person name="Tisa L.S."/>
        </authorList>
    </citation>
    <scope>NUCLEOTIDE SEQUENCE [LARGE SCALE GENOMIC DNA]</scope>
    <source>
        <strain evidence="3">NRRL B-16219</strain>
    </source>
</reference>
<feature type="region of interest" description="Disordered" evidence="1">
    <location>
        <begin position="128"/>
        <end position="148"/>
    </location>
</feature>
<evidence type="ECO:0000313" key="3">
    <source>
        <dbReference type="Proteomes" id="UP000179769"/>
    </source>
</evidence>
<feature type="region of interest" description="Disordered" evidence="1">
    <location>
        <begin position="41"/>
        <end position="75"/>
    </location>
</feature>
<comment type="caution">
    <text evidence="2">The sequence shown here is derived from an EMBL/GenBank/DDBJ whole genome shotgun (WGS) entry which is preliminary data.</text>
</comment>
<feature type="compositionally biased region" description="Gly residues" evidence="1">
    <location>
        <begin position="129"/>
        <end position="142"/>
    </location>
</feature>
<dbReference type="Proteomes" id="UP000179769">
    <property type="component" value="Unassembled WGS sequence"/>
</dbReference>
<evidence type="ECO:0000313" key="2">
    <source>
        <dbReference type="EMBL" id="OHV46765.1"/>
    </source>
</evidence>
<feature type="compositionally biased region" description="Gly residues" evidence="1">
    <location>
        <begin position="41"/>
        <end position="68"/>
    </location>
</feature>
<dbReference type="EMBL" id="MAXA01000001">
    <property type="protein sequence ID" value="OHV46765.1"/>
    <property type="molecule type" value="Genomic_DNA"/>
</dbReference>
<dbReference type="RefSeq" id="WP_071059178.1">
    <property type="nucleotide sequence ID" value="NZ_MAXA01000001.1"/>
</dbReference>
<feature type="region of interest" description="Disordered" evidence="1">
    <location>
        <begin position="1"/>
        <end position="29"/>
    </location>
</feature>
<keyword evidence="3" id="KW-1185">Reference proteome</keyword>
<name>A0A1S1RMY9_9ACTN</name>
<sequence>MSPDPRAARAARRRFILDNHPDRGGDPEAFQAGLRAFTAAGAGGGRTDIGPGGRPGGGGHGDVGGGPDGTRPAPTVTFYRKRGLLGRARARLVRREGANWEIANWRARAANWKVQATWPRLGIRMTRRAGGGARRSGTGGAPGHWHCR</sequence>
<organism evidence="2 3">
    <name type="scientific">Parafrankia soli</name>
    <dbReference type="NCBI Taxonomy" id="2599596"/>
    <lineage>
        <taxon>Bacteria</taxon>
        <taxon>Bacillati</taxon>
        <taxon>Actinomycetota</taxon>
        <taxon>Actinomycetes</taxon>
        <taxon>Frankiales</taxon>
        <taxon>Frankiaceae</taxon>
        <taxon>Parafrankia</taxon>
    </lineage>
</organism>
<evidence type="ECO:0000256" key="1">
    <source>
        <dbReference type="SAM" id="MobiDB-lite"/>
    </source>
</evidence>
<evidence type="ECO:0008006" key="4">
    <source>
        <dbReference type="Google" id="ProtNLM"/>
    </source>
</evidence>
<gene>
    <name evidence="2" type="ORF">BBK14_00320</name>
</gene>
<accession>A0A1S1RMY9</accession>